<gene>
    <name evidence="3" type="ORF">PIB30_054186</name>
</gene>
<feature type="region of interest" description="Disordered" evidence="2">
    <location>
        <begin position="288"/>
        <end position="323"/>
    </location>
</feature>
<feature type="compositionally biased region" description="Basic and acidic residues" evidence="2">
    <location>
        <begin position="291"/>
        <end position="303"/>
    </location>
</feature>
<accession>A0ABU6XHP1</accession>
<proteinExistence type="inferred from homology"/>
<comment type="caution">
    <text evidence="3">The sequence shown here is derived from an EMBL/GenBank/DDBJ whole genome shotgun (WGS) entry which is preliminary data.</text>
</comment>
<organism evidence="3 4">
    <name type="scientific">Stylosanthes scabra</name>
    <dbReference type="NCBI Taxonomy" id="79078"/>
    <lineage>
        <taxon>Eukaryota</taxon>
        <taxon>Viridiplantae</taxon>
        <taxon>Streptophyta</taxon>
        <taxon>Embryophyta</taxon>
        <taxon>Tracheophyta</taxon>
        <taxon>Spermatophyta</taxon>
        <taxon>Magnoliopsida</taxon>
        <taxon>eudicotyledons</taxon>
        <taxon>Gunneridae</taxon>
        <taxon>Pentapetalae</taxon>
        <taxon>rosids</taxon>
        <taxon>fabids</taxon>
        <taxon>Fabales</taxon>
        <taxon>Fabaceae</taxon>
        <taxon>Papilionoideae</taxon>
        <taxon>50 kb inversion clade</taxon>
        <taxon>dalbergioids sensu lato</taxon>
        <taxon>Dalbergieae</taxon>
        <taxon>Pterocarpus clade</taxon>
        <taxon>Stylosanthes</taxon>
    </lineage>
</organism>
<name>A0ABU6XHP1_9FABA</name>
<evidence type="ECO:0000313" key="4">
    <source>
        <dbReference type="Proteomes" id="UP001341840"/>
    </source>
</evidence>
<dbReference type="Proteomes" id="UP001341840">
    <property type="component" value="Unassembled WGS sequence"/>
</dbReference>
<evidence type="ECO:0000313" key="3">
    <source>
        <dbReference type="EMBL" id="MED6197172.1"/>
    </source>
</evidence>
<dbReference type="Pfam" id="PF03134">
    <property type="entry name" value="TB2_DP1_HVA22"/>
    <property type="match status" value="1"/>
</dbReference>
<keyword evidence="4" id="KW-1185">Reference proteome</keyword>
<dbReference type="InterPro" id="IPR004345">
    <property type="entry name" value="TB2_DP1_HVA22"/>
</dbReference>
<comment type="subcellular location">
    <subcellularLocation>
        <location evidence="1">Membrane</location>
        <topology evidence="1">Multi-pass membrane protein</topology>
    </subcellularLocation>
</comment>
<dbReference type="EMBL" id="JASCZI010211859">
    <property type="protein sequence ID" value="MED6197172.1"/>
    <property type="molecule type" value="Genomic_DNA"/>
</dbReference>
<evidence type="ECO:0000256" key="1">
    <source>
        <dbReference type="RuleBase" id="RU362006"/>
    </source>
</evidence>
<protein>
    <recommendedName>
        <fullName evidence="1">HVA22-like protein</fullName>
    </recommendedName>
</protein>
<dbReference type="PANTHER" id="PTHR12300:SF150">
    <property type="entry name" value="HVA22-LIKE PROTEIN K"/>
    <property type="match status" value="1"/>
</dbReference>
<sequence>MNFAGCPNSPFFLFMPYGIACCKSEKSKRYEICSENQTGSVVLTLTSHDHMKKYVWPGQEEHSVAPRSGESISTKDIVIFWAGPHCLLGHKYGLHLLGLSSTSRNNHLPEKFTHKLNLQYSEVGRGFGIVMALLGSNLAGEAGLRLLLCPLGSNIVIRTACCSVGIALPVYSTFKAIESRDQNAQRKCLLYWAAYGSFSLIEVFTDKLISWFPMYYHMKFAFLIWLQLPSTNGAKQIYMKHLRPFLSRHQATVDQVLGIASCEVIKLVSSYQSEIQFVRSMVGKITGSADHTPRGVAESDRSRQPNPAEDPAVPDAESDQINN</sequence>
<evidence type="ECO:0000256" key="2">
    <source>
        <dbReference type="SAM" id="MobiDB-lite"/>
    </source>
</evidence>
<dbReference type="PANTHER" id="PTHR12300">
    <property type="entry name" value="HVA22-LIKE PROTEINS"/>
    <property type="match status" value="1"/>
</dbReference>
<comment type="similarity">
    <text evidence="1">Belongs to the DP1 family.</text>
</comment>
<reference evidence="3 4" key="1">
    <citation type="journal article" date="2023" name="Plants (Basel)">
        <title>Bridging the Gap: Combining Genomics and Transcriptomics Approaches to Understand Stylosanthes scabra, an Orphan Legume from the Brazilian Caatinga.</title>
        <authorList>
            <person name="Ferreira-Neto J.R.C."/>
            <person name="da Silva M.D."/>
            <person name="Binneck E."/>
            <person name="de Melo N.F."/>
            <person name="da Silva R.H."/>
            <person name="de Melo A.L.T.M."/>
            <person name="Pandolfi V."/>
            <person name="Bustamante F.O."/>
            <person name="Brasileiro-Vidal A.C."/>
            <person name="Benko-Iseppon A.M."/>
        </authorList>
    </citation>
    <scope>NUCLEOTIDE SEQUENCE [LARGE SCALE GENOMIC DNA]</scope>
    <source>
        <tissue evidence="3">Leaves</tissue>
    </source>
</reference>